<dbReference type="Pfam" id="PF02909">
    <property type="entry name" value="TetR_C_1"/>
    <property type="match status" value="1"/>
</dbReference>
<dbReference type="SUPFAM" id="SSF46689">
    <property type="entry name" value="Homeodomain-like"/>
    <property type="match status" value="1"/>
</dbReference>
<dbReference type="Proteomes" id="UP001055868">
    <property type="component" value="Chromosome"/>
</dbReference>
<feature type="domain" description="HTH tetR-type" evidence="6">
    <location>
        <begin position="4"/>
        <end position="64"/>
    </location>
</feature>
<dbReference type="EMBL" id="CP097218">
    <property type="protein sequence ID" value="UQN28732.1"/>
    <property type="molecule type" value="Genomic_DNA"/>
</dbReference>
<sequence length="211" mass="23214">MAKGITRQRIVEAALDVLDEAGADAVTVRAVASRLDVKAPALYWHVNGKQELLDEMGTEIQRRVIASSAPRPGASTLESLGEYARALRREYLVHRDGARTFSGTRLTDPDVLRAQEPWLEAWTAGGTPLETAVDAAELVTAFVVGFVIEEQERSQSAQKDPERYDPERRDAFIGEHAPLVRRTGHLRSDPQERFETQLAMVLAGVATSLAP</sequence>
<reference evidence="7" key="1">
    <citation type="submission" date="2022-05" db="EMBL/GenBank/DDBJ databases">
        <title>Genomic analysis of Brachybacterium sp. CBA3104.</title>
        <authorList>
            <person name="Roh S.W."/>
            <person name="Kim Y.B."/>
            <person name="Kim Y."/>
        </authorList>
    </citation>
    <scope>NUCLEOTIDE SEQUENCE</scope>
    <source>
        <strain evidence="7">CBA3104</strain>
    </source>
</reference>
<protein>
    <submittedName>
        <fullName evidence="7">TetR/AcrR family transcriptional regulator C-terminal domain-containing protein</fullName>
    </submittedName>
</protein>
<evidence type="ECO:0000256" key="4">
    <source>
        <dbReference type="ARBA" id="ARBA00023163"/>
    </source>
</evidence>
<dbReference type="Pfam" id="PF00440">
    <property type="entry name" value="TetR_N"/>
    <property type="match status" value="1"/>
</dbReference>
<evidence type="ECO:0000313" key="8">
    <source>
        <dbReference type="Proteomes" id="UP001055868"/>
    </source>
</evidence>
<dbReference type="InterPro" id="IPR036271">
    <property type="entry name" value="Tet_transcr_reg_TetR-rel_C_sf"/>
</dbReference>
<dbReference type="InterPro" id="IPR003012">
    <property type="entry name" value="Tet_transcr_reg_TetR"/>
</dbReference>
<dbReference type="PANTHER" id="PTHR30055">
    <property type="entry name" value="HTH-TYPE TRANSCRIPTIONAL REGULATOR RUTR"/>
    <property type="match status" value="1"/>
</dbReference>
<dbReference type="InterPro" id="IPR004111">
    <property type="entry name" value="Repressor_TetR_C"/>
</dbReference>
<organism evidence="7 8">
    <name type="scientific">Brachybacterium kimchii</name>
    <dbReference type="NCBI Taxonomy" id="2942909"/>
    <lineage>
        <taxon>Bacteria</taxon>
        <taxon>Bacillati</taxon>
        <taxon>Actinomycetota</taxon>
        <taxon>Actinomycetes</taxon>
        <taxon>Micrococcales</taxon>
        <taxon>Dermabacteraceae</taxon>
        <taxon>Brachybacterium</taxon>
    </lineage>
</organism>
<name>A0ABY4N4N4_9MICO</name>
<evidence type="ECO:0000256" key="1">
    <source>
        <dbReference type="ARBA" id="ARBA00022491"/>
    </source>
</evidence>
<accession>A0ABY4N4N4</accession>
<proteinExistence type="predicted"/>
<keyword evidence="4" id="KW-0804">Transcription</keyword>
<evidence type="ECO:0000256" key="5">
    <source>
        <dbReference type="PROSITE-ProRule" id="PRU00335"/>
    </source>
</evidence>
<dbReference type="PANTHER" id="PTHR30055:SF151">
    <property type="entry name" value="TRANSCRIPTIONAL REGULATORY PROTEIN"/>
    <property type="match status" value="1"/>
</dbReference>
<dbReference type="PRINTS" id="PR00455">
    <property type="entry name" value="HTHTETR"/>
</dbReference>
<dbReference type="InterPro" id="IPR009057">
    <property type="entry name" value="Homeodomain-like_sf"/>
</dbReference>
<dbReference type="SUPFAM" id="SSF48498">
    <property type="entry name" value="Tetracyclin repressor-like, C-terminal domain"/>
    <property type="match status" value="1"/>
</dbReference>
<dbReference type="Gene3D" id="1.10.10.60">
    <property type="entry name" value="Homeodomain-like"/>
    <property type="match status" value="1"/>
</dbReference>
<evidence type="ECO:0000313" key="7">
    <source>
        <dbReference type="EMBL" id="UQN28732.1"/>
    </source>
</evidence>
<feature type="DNA-binding region" description="H-T-H motif" evidence="5">
    <location>
        <begin position="27"/>
        <end position="46"/>
    </location>
</feature>
<evidence type="ECO:0000259" key="6">
    <source>
        <dbReference type="PROSITE" id="PS50977"/>
    </source>
</evidence>
<keyword evidence="2" id="KW-0805">Transcription regulation</keyword>
<dbReference type="Gene3D" id="1.10.357.10">
    <property type="entry name" value="Tetracycline Repressor, domain 2"/>
    <property type="match status" value="1"/>
</dbReference>
<dbReference type="InterPro" id="IPR001647">
    <property type="entry name" value="HTH_TetR"/>
</dbReference>
<dbReference type="RefSeq" id="WP_249477853.1">
    <property type="nucleotide sequence ID" value="NZ_CP097218.1"/>
</dbReference>
<keyword evidence="3 5" id="KW-0238">DNA-binding</keyword>
<keyword evidence="1" id="KW-0678">Repressor</keyword>
<dbReference type="InterPro" id="IPR050109">
    <property type="entry name" value="HTH-type_TetR-like_transc_reg"/>
</dbReference>
<keyword evidence="8" id="KW-1185">Reference proteome</keyword>
<evidence type="ECO:0000256" key="2">
    <source>
        <dbReference type="ARBA" id="ARBA00023015"/>
    </source>
</evidence>
<dbReference type="PRINTS" id="PR00400">
    <property type="entry name" value="TETREPRESSOR"/>
</dbReference>
<gene>
    <name evidence="7" type="ORF">M4486_14025</name>
</gene>
<evidence type="ECO:0000256" key="3">
    <source>
        <dbReference type="ARBA" id="ARBA00023125"/>
    </source>
</evidence>
<dbReference type="PROSITE" id="PS50977">
    <property type="entry name" value="HTH_TETR_2"/>
    <property type="match status" value="1"/>
</dbReference>